<evidence type="ECO:0000256" key="3">
    <source>
        <dbReference type="ARBA" id="ARBA00022723"/>
    </source>
</evidence>
<dbReference type="PANTHER" id="PTHR13799">
    <property type="entry name" value="NGG1 INTERACTING FACTOR 3"/>
    <property type="match status" value="1"/>
</dbReference>
<comment type="similarity">
    <text evidence="1 4">Belongs to the GTP cyclohydrolase I type 2/NIF3 family.</text>
</comment>
<dbReference type="InterPro" id="IPR015867">
    <property type="entry name" value="N-reg_PII/ATP_PRibTrfase_C"/>
</dbReference>
<dbReference type="FunFam" id="3.40.1390.30:FF:000001">
    <property type="entry name" value="GTP cyclohydrolase 1 type 2"/>
    <property type="match status" value="1"/>
</dbReference>
<evidence type="ECO:0000313" key="6">
    <source>
        <dbReference type="EMBL" id="SHN11464.1"/>
    </source>
</evidence>
<dbReference type="Proteomes" id="UP000184184">
    <property type="component" value="Unassembled WGS sequence"/>
</dbReference>
<accession>A0A1M7P498</accession>
<dbReference type="InterPro" id="IPR017221">
    <property type="entry name" value="DUF34/NIF3_bac"/>
</dbReference>
<sequence length="370" mass="41311">MTTVKQVVKLFEQWVPTDLAESWDNVGLQVGDKNQKVEKVMITLDVIDSVVEEAIENKVDFIIAHHPLLFKGLKEINFSDPKGRVIQKLIQHNISVYAAHTNLDVVKGGVNDLLAEKLEIENCKVLLPTVEDDLFKFIVYVPSTHIENVTNVIGEAGAGYIGEYSHCSFRSKGEGFFKPLEGTNPYIGEQGEIEQVEEYKLETIIKKYQISHVLQSAKKAHPYEEMAYDLVPLANKGDLQGIGRIGKLKQPVSLEKYCELVKEKLQIPSLRFVGDPQTIIQKVAILGGSGKGYIDVAKNAGADLYITGDLTFHEAQDAEQAGLCLIDPGHHVEEVMKDGVRNYLLENIDALPEKIEIEISNHSTDPFKYK</sequence>
<dbReference type="AlphaFoldDB" id="A0A1M7P498"/>
<proteinExistence type="inferred from homology"/>
<dbReference type="PANTHER" id="PTHR13799:SF14">
    <property type="entry name" value="GTP CYCLOHYDROLASE 1 TYPE 2 HOMOLOG"/>
    <property type="match status" value="1"/>
</dbReference>
<dbReference type="Gene3D" id="3.40.1390.30">
    <property type="entry name" value="NIF3 (NGG1p interacting factor 3)-like"/>
    <property type="match status" value="1"/>
</dbReference>
<feature type="binding site" evidence="5">
    <location>
        <position position="66"/>
    </location>
    <ligand>
        <name>a divalent metal cation</name>
        <dbReference type="ChEBI" id="CHEBI:60240"/>
        <label>1</label>
    </ligand>
</feature>
<dbReference type="Gene3D" id="3.30.70.120">
    <property type="match status" value="1"/>
</dbReference>
<feature type="binding site" evidence="5">
    <location>
        <position position="104"/>
    </location>
    <ligand>
        <name>a divalent metal cation</name>
        <dbReference type="ChEBI" id="CHEBI:60240"/>
        <label>1</label>
    </ligand>
</feature>
<dbReference type="OrthoDB" id="9792792at2"/>
<feature type="binding site" evidence="5">
    <location>
        <position position="65"/>
    </location>
    <ligand>
        <name>a divalent metal cation</name>
        <dbReference type="ChEBI" id="CHEBI:60240"/>
        <label>1</label>
    </ligand>
</feature>
<dbReference type="Pfam" id="PF01784">
    <property type="entry name" value="DUF34_NIF3"/>
    <property type="match status" value="1"/>
</dbReference>
<keyword evidence="3 4" id="KW-0479">Metal-binding</keyword>
<dbReference type="InterPro" id="IPR036069">
    <property type="entry name" value="DUF34/NIF3_sf"/>
</dbReference>
<dbReference type="GO" id="GO:0046872">
    <property type="term" value="F:metal ion binding"/>
    <property type="evidence" value="ECO:0007669"/>
    <property type="project" value="UniProtKB-UniRule"/>
</dbReference>
<dbReference type="PIRSF" id="PIRSF037489">
    <property type="entry name" value="UCP037489_NIF3_YqfO"/>
    <property type="match status" value="1"/>
</dbReference>
<evidence type="ECO:0000256" key="4">
    <source>
        <dbReference type="PIRNR" id="PIRNR037489"/>
    </source>
</evidence>
<evidence type="ECO:0000256" key="2">
    <source>
        <dbReference type="ARBA" id="ARBA00022112"/>
    </source>
</evidence>
<dbReference type="InterPro" id="IPR002678">
    <property type="entry name" value="DUF34/NIF3"/>
</dbReference>
<feature type="binding site" evidence="5">
    <location>
        <position position="333"/>
    </location>
    <ligand>
        <name>a divalent metal cation</name>
        <dbReference type="ChEBI" id="CHEBI:60240"/>
        <label>1</label>
    </ligand>
</feature>
<evidence type="ECO:0000256" key="1">
    <source>
        <dbReference type="ARBA" id="ARBA00006964"/>
    </source>
</evidence>
<name>A0A1M7P498_9BACI</name>
<dbReference type="GO" id="GO:0005737">
    <property type="term" value="C:cytoplasm"/>
    <property type="evidence" value="ECO:0007669"/>
    <property type="project" value="TreeGrafter"/>
</dbReference>
<dbReference type="STRING" id="1027249.SAMN05216179_1982"/>
<evidence type="ECO:0000313" key="7">
    <source>
        <dbReference type="Proteomes" id="UP000184184"/>
    </source>
</evidence>
<dbReference type="FunFam" id="3.30.70.120:FF:000006">
    <property type="entry name" value="GTP cyclohydrolase 1 type 2 homolog"/>
    <property type="match status" value="1"/>
</dbReference>
<reference evidence="6 7" key="1">
    <citation type="submission" date="2016-11" db="EMBL/GenBank/DDBJ databases">
        <authorList>
            <person name="Jaros S."/>
            <person name="Januszkiewicz K."/>
            <person name="Wedrychowicz H."/>
        </authorList>
    </citation>
    <scope>NUCLEOTIDE SEQUENCE [LARGE SCALE GENOMIC DNA]</scope>
    <source>
        <strain evidence="6 7">CGMCC 1.10681</strain>
    </source>
</reference>
<feature type="binding site" evidence="5">
    <location>
        <position position="330"/>
    </location>
    <ligand>
        <name>a divalent metal cation</name>
        <dbReference type="ChEBI" id="CHEBI:60240"/>
        <label>1</label>
    </ligand>
</feature>
<dbReference type="SUPFAM" id="SSF102705">
    <property type="entry name" value="NIF3 (NGG1p interacting factor 3)-like"/>
    <property type="match status" value="1"/>
</dbReference>
<evidence type="ECO:0000256" key="5">
    <source>
        <dbReference type="PIRSR" id="PIRSR602678-1"/>
    </source>
</evidence>
<dbReference type="NCBIfam" id="TIGR00486">
    <property type="entry name" value="YbgI_SA1388"/>
    <property type="match status" value="1"/>
</dbReference>
<protein>
    <recommendedName>
        <fullName evidence="2 4">GTP cyclohydrolase 1 type 2 homolog</fullName>
    </recommendedName>
</protein>
<dbReference type="RefSeq" id="WP_073201676.1">
    <property type="nucleotide sequence ID" value="NZ_FRCZ01000003.1"/>
</dbReference>
<organism evidence="6 7">
    <name type="scientific">Gracilibacillus kekensis</name>
    <dbReference type="NCBI Taxonomy" id="1027249"/>
    <lineage>
        <taxon>Bacteria</taxon>
        <taxon>Bacillati</taxon>
        <taxon>Bacillota</taxon>
        <taxon>Bacilli</taxon>
        <taxon>Bacillales</taxon>
        <taxon>Bacillaceae</taxon>
        <taxon>Gracilibacillus</taxon>
    </lineage>
</organism>
<gene>
    <name evidence="6" type="ORF">SAMN05216179_1982</name>
</gene>
<keyword evidence="7" id="KW-1185">Reference proteome</keyword>
<dbReference type="EMBL" id="FRCZ01000003">
    <property type="protein sequence ID" value="SHN11464.1"/>
    <property type="molecule type" value="Genomic_DNA"/>
</dbReference>